<feature type="region of interest" description="Disordered" evidence="1">
    <location>
        <begin position="106"/>
        <end position="141"/>
    </location>
</feature>
<dbReference type="EMBL" id="JANPWB010000016">
    <property type="protein sequence ID" value="KAJ1083761.1"/>
    <property type="molecule type" value="Genomic_DNA"/>
</dbReference>
<evidence type="ECO:0000313" key="2">
    <source>
        <dbReference type="EMBL" id="KAJ1083761.1"/>
    </source>
</evidence>
<sequence length="141" mass="15043">MQGYGLDRYTVCIEALESQTQGAGGGPWGEVPGPEGEPLLSTIMAAIQDIRSSISPLEPKFGVVQIDVILLRIDLGKISEKVAVAETHIGRLMATTKRLEEQAWSLTKKELRDGSQTGGSGREVQEKQCASGGGTAGHRRP</sequence>
<evidence type="ECO:0000256" key="1">
    <source>
        <dbReference type="SAM" id="MobiDB-lite"/>
    </source>
</evidence>
<feature type="compositionally biased region" description="Gly residues" evidence="1">
    <location>
        <begin position="131"/>
        <end position="141"/>
    </location>
</feature>
<keyword evidence="3" id="KW-1185">Reference proteome</keyword>
<dbReference type="Proteomes" id="UP001066276">
    <property type="component" value="Chromosome 12"/>
</dbReference>
<name>A0AAV7KWB8_PLEWA</name>
<evidence type="ECO:0000313" key="3">
    <source>
        <dbReference type="Proteomes" id="UP001066276"/>
    </source>
</evidence>
<gene>
    <name evidence="2" type="ORF">NDU88_003916</name>
</gene>
<dbReference type="AlphaFoldDB" id="A0AAV7KWB8"/>
<reference evidence="2" key="1">
    <citation type="journal article" date="2022" name="bioRxiv">
        <title>Sequencing and chromosome-scale assembly of the giantPleurodeles waltlgenome.</title>
        <authorList>
            <person name="Brown T."/>
            <person name="Elewa A."/>
            <person name="Iarovenko S."/>
            <person name="Subramanian E."/>
            <person name="Araus A.J."/>
            <person name="Petzold A."/>
            <person name="Susuki M."/>
            <person name="Suzuki K.-i.T."/>
            <person name="Hayashi T."/>
            <person name="Toyoda A."/>
            <person name="Oliveira C."/>
            <person name="Osipova E."/>
            <person name="Leigh N.D."/>
            <person name="Simon A."/>
            <person name="Yun M.H."/>
        </authorList>
    </citation>
    <scope>NUCLEOTIDE SEQUENCE</scope>
    <source>
        <strain evidence="2">20211129_DDA</strain>
        <tissue evidence="2">Liver</tissue>
    </source>
</reference>
<proteinExistence type="predicted"/>
<organism evidence="2 3">
    <name type="scientific">Pleurodeles waltl</name>
    <name type="common">Iberian ribbed newt</name>
    <dbReference type="NCBI Taxonomy" id="8319"/>
    <lineage>
        <taxon>Eukaryota</taxon>
        <taxon>Metazoa</taxon>
        <taxon>Chordata</taxon>
        <taxon>Craniata</taxon>
        <taxon>Vertebrata</taxon>
        <taxon>Euteleostomi</taxon>
        <taxon>Amphibia</taxon>
        <taxon>Batrachia</taxon>
        <taxon>Caudata</taxon>
        <taxon>Salamandroidea</taxon>
        <taxon>Salamandridae</taxon>
        <taxon>Pleurodelinae</taxon>
        <taxon>Pleurodeles</taxon>
    </lineage>
</organism>
<comment type="caution">
    <text evidence="2">The sequence shown here is derived from an EMBL/GenBank/DDBJ whole genome shotgun (WGS) entry which is preliminary data.</text>
</comment>
<accession>A0AAV7KWB8</accession>
<protein>
    <submittedName>
        <fullName evidence="2">Uncharacterized protein</fullName>
    </submittedName>
</protein>